<comment type="caution">
    <text evidence="1">The sequence shown here is derived from an EMBL/GenBank/DDBJ whole genome shotgun (WGS) entry which is preliminary data.</text>
</comment>
<proteinExistence type="predicted"/>
<keyword evidence="2" id="KW-1185">Reference proteome</keyword>
<gene>
    <name evidence="1" type="ORF">JBL43_09065</name>
</gene>
<protein>
    <submittedName>
        <fullName evidence="1">Uncharacterized protein</fullName>
    </submittedName>
</protein>
<accession>A0ABS0WQY1</accession>
<reference evidence="1 2" key="1">
    <citation type="submission" date="2020-12" db="EMBL/GenBank/DDBJ databases">
        <title>Aureibaculum luteum sp. nov. and Aureibaculum flavum sp. nov., novel members of the family Flavobacteriaceae isolated from Antarctic intertidal sediments.</title>
        <authorList>
            <person name="He X."/>
            <person name="Zhang X."/>
        </authorList>
    </citation>
    <scope>NUCLEOTIDE SEQUENCE [LARGE SCALE GENOMIC DNA]</scope>
    <source>
        <strain evidence="1 2">A20</strain>
    </source>
</reference>
<dbReference type="Proteomes" id="UP000623301">
    <property type="component" value="Unassembled WGS sequence"/>
</dbReference>
<sequence>MKKYVTAMTSKKFMLCILLFSFIFSATSQRRRGIIFNKKKKKKPLTEQVAVYTGKIWEHPTRSGSISYEVNGIQALFQKMNNYNKKDKTIFRAIVNNIDPKTGTKRNLNNDIYIEFYGPCAQQINLIGGLNFDRSTIIDDFKQSKNVEDLPIHDLLAAITKGFKAQCESLEAIIIKFNVYSNGETIEYAGTLDNSNNWKLKNGVDTTNDYYTINIDAKEPKSDSEKYFYPDTKLLTVKYSGPCEINPTLAIIPTFIDYKQNQNYQRSENLLNFKAAANDAIKQYRKQCPDVEEIKFTLAYMPADYTCKEGTDCMIKASKATNWKIDNSDFSYALYDGPILDSYTEVMDHLERKDFEPLEHYSPLFKTFYIDYLVAYGDNCKSFLKEPWKITTVTYRQHYDSNGFKSHIDDVGPPVDVFIEKKYLSTYKAFEKDYALNMLSKIFTGNVRNTVNQMKNSAMYRYKAIQFLEGQISGKCNSPKIQGLYKTMQELAETMK</sequence>
<name>A0ABS0WQY1_9FLAO</name>
<evidence type="ECO:0000313" key="1">
    <source>
        <dbReference type="EMBL" id="MBJ2174385.1"/>
    </source>
</evidence>
<dbReference type="EMBL" id="JAEHFJ010000004">
    <property type="protein sequence ID" value="MBJ2174385.1"/>
    <property type="molecule type" value="Genomic_DNA"/>
</dbReference>
<evidence type="ECO:0000313" key="2">
    <source>
        <dbReference type="Proteomes" id="UP000623301"/>
    </source>
</evidence>
<dbReference type="RefSeq" id="WP_198841135.1">
    <property type="nucleotide sequence ID" value="NZ_JAEHFJ010000004.1"/>
</dbReference>
<organism evidence="1 2">
    <name type="scientific">Aureibaculum flavum</name>
    <dbReference type="NCBI Taxonomy" id="2795986"/>
    <lineage>
        <taxon>Bacteria</taxon>
        <taxon>Pseudomonadati</taxon>
        <taxon>Bacteroidota</taxon>
        <taxon>Flavobacteriia</taxon>
        <taxon>Flavobacteriales</taxon>
        <taxon>Flavobacteriaceae</taxon>
        <taxon>Aureibaculum</taxon>
    </lineage>
</organism>